<feature type="transmembrane region" description="Helical" evidence="1">
    <location>
        <begin position="20"/>
        <end position="39"/>
    </location>
</feature>
<accession>A0ABT6DEN1</accession>
<keyword evidence="3" id="KW-1185">Reference proteome</keyword>
<reference evidence="2" key="1">
    <citation type="submission" date="2022-08" db="EMBL/GenBank/DDBJ databases">
        <title>Novel Bdellovibrio Species Isolated from Svalbard: Designation Bdellovibrio svalbardensis.</title>
        <authorList>
            <person name="Mitchell R.J."/>
            <person name="Choi S.Y."/>
        </authorList>
    </citation>
    <scope>NUCLEOTIDE SEQUENCE</scope>
    <source>
        <strain evidence="2">PAP01</strain>
    </source>
</reference>
<name>A0ABT6DEN1_9BACT</name>
<evidence type="ECO:0000313" key="3">
    <source>
        <dbReference type="Proteomes" id="UP001152321"/>
    </source>
</evidence>
<dbReference type="EMBL" id="JANRMI010000001">
    <property type="protein sequence ID" value="MDG0815277.1"/>
    <property type="molecule type" value="Genomic_DNA"/>
</dbReference>
<keyword evidence="1" id="KW-1133">Transmembrane helix</keyword>
<keyword evidence="1" id="KW-0812">Transmembrane</keyword>
<protein>
    <submittedName>
        <fullName evidence="2">Uncharacterized protein</fullName>
    </submittedName>
</protein>
<sequence length="86" mass="10003">MEDLSNLPISLDNLPIDLNFSVWAIVAGLLFSSIGLWLFRHGKRNENRRNIYSGVVLMIYPYFIASALMNWVIGLVICGYVFYWWD</sequence>
<evidence type="ECO:0000313" key="2">
    <source>
        <dbReference type="EMBL" id="MDG0815277.1"/>
    </source>
</evidence>
<evidence type="ECO:0000256" key="1">
    <source>
        <dbReference type="SAM" id="Phobius"/>
    </source>
</evidence>
<keyword evidence="1" id="KW-0472">Membrane</keyword>
<dbReference type="Proteomes" id="UP001152321">
    <property type="component" value="Unassembled WGS sequence"/>
</dbReference>
<proteinExistence type="predicted"/>
<comment type="caution">
    <text evidence="2">The sequence shown here is derived from an EMBL/GenBank/DDBJ whole genome shotgun (WGS) entry which is preliminary data.</text>
</comment>
<organism evidence="2 3">
    <name type="scientific">Bdellovibrio svalbardensis</name>
    <dbReference type="NCBI Taxonomy" id="2972972"/>
    <lineage>
        <taxon>Bacteria</taxon>
        <taxon>Pseudomonadati</taxon>
        <taxon>Bdellovibrionota</taxon>
        <taxon>Bdellovibrionia</taxon>
        <taxon>Bdellovibrionales</taxon>
        <taxon>Pseudobdellovibrionaceae</taxon>
        <taxon>Bdellovibrio</taxon>
    </lineage>
</organism>
<feature type="transmembrane region" description="Helical" evidence="1">
    <location>
        <begin position="59"/>
        <end position="85"/>
    </location>
</feature>
<gene>
    <name evidence="2" type="ORF">NWE73_02820</name>
</gene>
<dbReference type="RefSeq" id="WP_277576753.1">
    <property type="nucleotide sequence ID" value="NZ_JANRMI010000001.1"/>
</dbReference>